<sequence length="345" mass="36993">MQRSRPAKQPRVILPQVPAGFTLQMVPIAADAHAESATTKRRPVSKRRTSGKSRASSDTNAPQPSMGDAMKLVSRLISQVERLEKEVSDLKLEVSRAAATSPPTEPLPAPTSAPAMTFNIHIPSGAAVPPQNAQPQLRQEDDILWPPPPPRPIFQQERPRRGERMRRERQLDDAVHSTILHQLAQDLPMGRVLIRMGGADSSGPEPATEAMLDSLPDVEAPEGACVVCRDDFEEGGRCVRLPCGHHFHRACVAPWLRRHATCPTCRAAVGDAASTPSSTAAEPDASSPTSAAAVPSPANNIISQMLARLSPQGTGPRVGSDMGDSVPLLAHIFQFQSPPPPDSES</sequence>
<proteinExistence type="predicted"/>
<dbReference type="PROSITE" id="PS50089">
    <property type="entry name" value="ZF_RING_2"/>
    <property type="match status" value="1"/>
</dbReference>
<evidence type="ECO:0000256" key="2">
    <source>
        <dbReference type="SAM" id="MobiDB-lite"/>
    </source>
</evidence>
<keyword evidence="1" id="KW-0479">Metal-binding</keyword>
<protein>
    <recommendedName>
        <fullName evidence="3">RING-type domain-containing protein</fullName>
    </recommendedName>
</protein>
<dbReference type="AlphaFoldDB" id="A0A7S3X7B8"/>
<dbReference type="Pfam" id="PF13639">
    <property type="entry name" value="zf-RING_2"/>
    <property type="match status" value="1"/>
</dbReference>
<reference evidence="4" key="1">
    <citation type="submission" date="2021-01" db="EMBL/GenBank/DDBJ databases">
        <authorList>
            <person name="Corre E."/>
            <person name="Pelletier E."/>
            <person name="Niang G."/>
            <person name="Scheremetjew M."/>
            <person name="Finn R."/>
            <person name="Kale V."/>
            <person name="Holt S."/>
            <person name="Cochrane G."/>
            <person name="Meng A."/>
            <person name="Brown T."/>
            <person name="Cohen L."/>
        </authorList>
    </citation>
    <scope>NUCLEOTIDE SEQUENCE</scope>
    <source>
        <strain evidence="4">379</strain>
    </source>
</reference>
<gene>
    <name evidence="4" type="ORF">EHUX00137_LOCUS47933</name>
</gene>
<evidence type="ECO:0000313" key="4">
    <source>
        <dbReference type="EMBL" id="CAE0600929.1"/>
    </source>
</evidence>
<keyword evidence="1" id="KW-0862">Zinc</keyword>
<feature type="compositionally biased region" description="Polar residues" evidence="2">
    <location>
        <begin position="52"/>
        <end position="63"/>
    </location>
</feature>
<dbReference type="InterPro" id="IPR051826">
    <property type="entry name" value="E3_ubiquitin-ligase_domain"/>
</dbReference>
<dbReference type="CDD" id="cd16454">
    <property type="entry name" value="RING-H2_PA-TM-RING"/>
    <property type="match status" value="1"/>
</dbReference>
<name>A0A7S3X7B8_EMIHU</name>
<feature type="region of interest" description="Disordered" evidence="2">
    <location>
        <begin position="143"/>
        <end position="162"/>
    </location>
</feature>
<accession>A0A7S3X7B8</accession>
<dbReference type="GO" id="GO:0005737">
    <property type="term" value="C:cytoplasm"/>
    <property type="evidence" value="ECO:0007669"/>
    <property type="project" value="TreeGrafter"/>
</dbReference>
<dbReference type="Gene3D" id="3.30.40.10">
    <property type="entry name" value="Zinc/RING finger domain, C3HC4 (zinc finger)"/>
    <property type="match status" value="1"/>
</dbReference>
<dbReference type="SMART" id="SM00184">
    <property type="entry name" value="RING"/>
    <property type="match status" value="1"/>
</dbReference>
<evidence type="ECO:0000259" key="3">
    <source>
        <dbReference type="PROSITE" id="PS50089"/>
    </source>
</evidence>
<feature type="compositionally biased region" description="Basic residues" evidence="2">
    <location>
        <begin position="39"/>
        <end position="51"/>
    </location>
</feature>
<dbReference type="InterPro" id="IPR001841">
    <property type="entry name" value="Znf_RING"/>
</dbReference>
<dbReference type="PANTHER" id="PTHR22765:SF416">
    <property type="entry name" value="E3 UBIQUITIN-PROTEIN LIGASE GODZILLA"/>
    <property type="match status" value="1"/>
</dbReference>
<feature type="domain" description="RING-type" evidence="3">
    <location>
        <begin position="225"/>
        <end position="266"/>
    </location>
</feature>
<dbReference type="SUPFAM" id="SSF57850">
    <property type="entry name" value="RING/U-box"/>
    <property type="match status" value="1"/>
</dbReference>
<dbReference type="InterPro" id="IPR013083">
    <property type="entry name" value="Znf_RING/FYVE/PHD"/>
</dbReference>
<dbReference type="PANTHER" id="PTHR22765">
    <property type="entry name" value="RING FINGER AND PROTEASE ASSOCIATED DOMAIN-CONTAINING"/>
    <property type="match status" value="1"/>
</dbReference>
<feature type="region of interest" description="Disordered" evidence="2">
    <location>
        <begin position="270"/>
        <end position="295"/>
    </location>
</feature>
<feature type="compositionally biased region" description="Low complexity" evidence="2">
    <location>
        <begin position="272"/>
        <end position="295"/>
    </location>
</feature>
<dbReference type="GO" id="GO:0006511">
    <property type="term" value="P:ubiquitin-dependent protein catabolic process"/>
    <property type="evidence" value="ECO:0007669"/>
    <property type="project" value="TreeGrafter"/>
</dbReference>
<keyword evidence="1" id="KW-0863">Zinc-finger</keyword>
<feature type="region of interest" description="Disordered" evidence="2">
    <location>
        <begin position="32"/>
        <end position="68"/>
    </location>
</feature>
<evidence type="ECO:0000256" key="1">
    <source>
        <dbReference type="PROSITE-ProRule" id="PRU00175"/>
    </source>
</evidence>
<dbReference type="GO" id="GO:0008270">
    <property type="term" value="F:zinc ion binding"/>
    <property type="evidence" value="ECO:0007669"/>
    <property type="project" value="UniProtKB-KW"/>
</dbReference>
<dbReference type="GO" id="GO:0061630">
    <property type="term" value="F:ubiquitin protein ligase activity"/>
    <property type="evidence" value="ECO:0007669"/>
    <property type="project" value="TreeGrafter"/>
</dbReference>
<dbReference type="EMBL" id="HBIR01061728">
    <property type="protein sequence ID" value="CAE0600929.1"/>
    <property type="molecule type" value="Transcribed_RNA"/>
</dbReference>
<organism evidence="4">
    <name type="scientific">Emiliania huxleyi</name>
    <name type="common">Coccolithophore</name>
    <name type="synonym">Pontosphaera huxleyi</name>
    <dbReference type="NCBI Taxonomy" id="2903"/>
    <lineage>
        <taxon>Eukaryota</taxon>
        <taxon>Haptista</taxon>
        <taxon>Haptophyta</taxon>
        <taxon>Prymnesiophyceae</taxon>
        <taxon>Isochrysidales</taxon>
        <taxon>Noelaerhabdaceae</taxon>
        <taxon>Emiliania</taxon>
    </lineage>
</organism>